<dbReference type="InterPro" id="IPR029071">
    <property type="entry name" value="Ubiquitin-like_domsf"/>
</dbReference>
<feature type="compositionally biased region" description="Low complexity" evidence="1">
    <location>
        <begin position="445"/>
        <end position="466"/>
    </location>
</feature>
<dbReference type="EMBL" id="VIGI01000008">
    <property type="protein sequence ID" value="KAB8297045.1"/>
    <property type="molecule type" value="Genomic_DNA"/>
</dbReference>
<feature type="compositionally biased region" description="Low complexity" evidence="1">
    <location>
        <begin position="414"/>
        <end position="434"/>
    </location>
</feature>
<protein>
    <recommendedName>
        <fullName evidence="5">Ubiquitin-like domain-containing protein</fullName>
    </recommendedName>
</protein>
<evidence type="ECO:0000313" key="3">
    <source>
        <dbReference type="EMBL" id="KAB8297045.1"/>
    </source>
</evidence>
<feature type="compositionally biased region" description="Polar residues" evidence="1">
    <location>
        <begin position="346"/>
        <end position="380"/>
    </location>
</feature>
<dbReference type="Proteomes" id="UP000326757">
    <property type="component" value="Unassembled WGS sequence"/>
</dbReference>
<evidence type="ECO:0000313" key="4">
    <source>
        <dbReference type="Proteomes" id="UP000326757"/>
    </source>
</evidence>
<accession>A0A5N6K3V1</accession>
<feature type="transmembrane region" description="Helical" evidence="2">
    <location>
        <begin position="590"/>
        <end position="614"/>
    </location>
</feature>
<dbReference type="InterPro" id="IPR039751">
    <property type="entry name" value="HERPUD1/2"/>
</dbReference>
<dbReference type="GO" id="GO:0030968">
    <property type="term" value="P:endoplasmic reticulum unfolded protein response"/>
    <property type="evidence" value="ECO:0007669"/>
    <property type="project" value="TreeGrafter"/>
</dbReference>
<feature type="region of interest" description="Disordered" evidence="1">
    <location>
        <begin position="715"/>
        <end position="768"/>
    </location>
</feature>
<organism evidence="3 4">
    <name type="scientific">Monilinia laxa</name>
    <name type="common">Brown rot fungus</name>
    <name type="synonym">Sclerotinia laxa</name>
    <dbReference type="NCBI Taxonomy" id="61186"/>
    <lineage>
        <taxon>Eukaryota</taxon>
        <taxon>Fungi</taxon>
        <taxon>Dikarya</taxon>
        <taxon>Ascomycota</taxon>
        <taxon>Pezizomycotina</taxon>
        <taxon>Leotiomycetes</taxon>
        <taxon>Helotiales</taxon>
        <taxon>Sclerotiniaceae</taxon>
        <taxon>Monilinia</taxon>
    </lineage>
</organism>
<keyword evidence="2" id="KW-1133">Transmembrane helix</keyword>
<keyword evidence="2" id="KW-0472">Membrane</keyword>
<name>A0A5N6K3V1_MONLA</name>
<dbReference type="AlphaFoldDB" id="A0A5N6K3V1"/>
<dbReference type="PANTHER" id="PTHR12943:SF27">
    <property type="entry name" value="HOMOCYSTEINE-INDUCED ENDOPLASMIC RETICULUM PROTEIN, ISOFORM A"/>
    <property type="match status" value="1"/>
</dbReference>
<gene>
    <name evidence="3" type="ORF">EYC80_002441</name>
</gene>
<dbReference type="PANTHER" id="PTHR12943">
    <property type="entry name" value="HOMOCYSTEINE-RESPONSIVE ENDOPLASMIC RETICULUM-RESIDENT UNIQUITIN-LIKE DOMAIN HERPUD PROTEIN FAMILY MEMBER"/>
    <property type="match status" value="1"/>
</dbReference>
<proteinExistence type="predicted"/>
<reference evidence="3 4" key="1">
    <citation type="submission" date="2019-06" db="EMBL/GenBank/DDBJ databases">
        <title>Genome Sequence of the Brown Rot Fungal Pathogen Monilinia laxa.</title>
        <authorList>
            <person name="De Miccolis Angelini R.M."/>
            <person name="Landi L."/>
            <person name="Abate D."/>
            <person name="Pollastro S."/>
            <person name="Romanazzi G."/>
            <person name="Faretra F."/>
        </authorList>
    </citation>
    <scope>NUCLEOTIDE SEQUENCE [LARGE SCALE GENOMIC DNA]</scope>
    <source>
        <strain evidence="3 4">Mlax316</strain>
    </source>
</reference>
<feature type="transmembrane region" description="Helical" evidence="2">
    <location>
        <begin position="557"/>
        <end position="578"/>
    </location>
</feature>
<dbReference type="OrthoDB" id="21589at2759"/>
<dbReference type="Gene3D" id="3.10.20.90">
    <property type="entry name" value="Phosphatidylinositol 3-kinase Catalytic Subunit, Chain A, domain 1"/>
    <property type="match status" value="1"/>
</dbReference>
<feature type="region of interest" description="Disordered" evidence="1">
    <location>
        <begin position="397"/>
        <end position="466"/>
    </location>
</feature>
<dbReference type="SUPFAM" id="SSF54236">
    <property type="entry name" value="Ubiquitin-like"/>
    <property type="match status" value="1"/>
</dbReference>
<feature type="compositionally biased region" description="Pro residues" evidence="1">
    <location>
        <begin position="435"/>
        <end position="444"/>
    </location>
</feature>
<feature type="compositionally biased region" description="Pro residues" evidence="1">
    <location>
        <begin position="401"/>
        <end position="413"/>
    </location>
</feature>
<keyword evidence="2" id="KW-0812">Transmembrane</keyword>
<keyword evidence="4" id="KW-1185">Reference proteome</keyword>
<feature type="region of interest" description="Disordered" evidence="1">
    <location>
        <begin position="346"/>
        <end position="382"/>
    </location>
</feature>
<sequence>MPVINILKSTLLYSTQLTFAPDIGQPISQYQGPISNLPEQTPVMSQSLENQTSSDVLHKDEEEQKLPTFTLSIVSPSVEVASPLTFPQLLATTTVEELKAKIRDVVESKPTDSAQRLIHRGRMLERGSQTMLEVFGQESLSTLDTQTLHLVLRPPPPEATPTTTVPLSQNAPLNTAPPRTLTPPPHLRGPQNLQQHRDFHHAAHTNHTPTERLLQLRRETERLQQEVEAGNRAYQSQVGRLMNLGNNVPAPPTVTRNPFVPPNSTPTSIQQLIAQHQQRRAAEGRHGVQDIGGQSNMFSALDEMYTGRSTAQYRTPDHSATYTRQGVGPNGERWQVTVNETTTTVPAFRSPVSQGHNSLQSPERASHGQYPTTAGATSGNPALDLQNLLRNVDRLRTPQTPAVPRPSSTPPSAQPATQNIPSSTPATTVTSAPSTPLPTVPPPAASVSVPYLTTTPSTSTRTTSSPSVEPVVYILTSPSGPRALLINNSETFYTPRASRTRQNVALGGRDLPGLPEYRNRNVQRARGAHGNRQRANEAAPVEFAPIHNRAQRPAVPIVLQLFNVLWLIVRLVGFVWFFTSGNSSWSRFFLMSGLAVVVFLINTGVLTGVFNGVAEQFWGPIRRHLENLIPLAGPDAALVPAANAEVVPQNGAAGAGAQPRLPNGQLDETQVAARLLELQRQRQAQPGWLITQIRRAEHAALLFVATREAEAAAQAERNRIEAENAETGVAANGGETASEANNGEHQPETAPGRGEASSENPRPNAEVQREVPPAQPLVFFGGFLSFFVFLKPEHGVQIERSSVQDSNDQMKPLIVA</sequence>
<evidence type="ECO:0008006" key="5">
    <source>
        <dbReference type="Google" id="ProtNLM"/>
    </source>
</evidence>
<evidence type="ECO:0000256" key="1">
    <source>
        <dbReference type="SAM" id="MobiDB-lite"/>
    </source>
</evidence>
<comment type="caution">
    <text evidence="3">The sequence shown here is derived from an EMBL/GenBank/DDBJ whole genome shotgun (WGS) entry which is preliminary data.</text>
</comment>
<evidence type="ECO:0000256" key="2">
    <source>
        <dbReference type="SAM" id="Phobius"/>
    </source>
</evidence>